<dbReference type="InterPro" id="IPR013783">
    <property type="entry name" value="Ig-like_fold"/>
</dbReference>
<dbReference type="Proteomes" id="UP000762676">
    <property type="component" value="Unassembled WGS sequence"/>
</dbReference>
<keyword evidence="2" id="KW-1185">Reference proteome</keyword>
<evidence type="ECO:0000313" key="2">
    <source>
        <dbReference type="Proteomes" id="UP000762676"/>
    </source>
</evidence>
<dbReference type="EMBL" id="BMAT01002608">
    <property type="protein sequence ID" value="GFS10117.1"/>
    <property type="molecule type" value="Genomic_DNA"/>
</dbReference>
<dbReference type="InterPro" id="IPR036179">
    <property type="entry name" value="Ig-like_dom_sf"/>
</dbReference>
<gene>
    <name evidence="1" type="ORF">ElyMa_001315400</name>
</gene>
<name>A0AAV4ILI9_9GAST</name>
<accession>A0AAV4ILI9</accession>
<dbReference type="Gene3D" id="2.60.40.10">
    <property type="entry name" value="Immunoglobulins"/>
    <property type="match status" value="1"/>
</dbReference>
<comment type="caution">
    <text evidence="1">The sequence shown here is derived from an EMBL/GenBank/DDBJ whole genome shotgun (WGS) entry which is preliminary data.</text>
</comment>
<sequence>MGSLSKKRFEKKGTNRQWSIFCIARYGGHIKWYRRNPYSFINIARKVKSCMKSDRICRYSIKQTVWPGKETLYVSELHIKSLKIIDFGAYTCRMSNLHSAPFKLVRERGRAVSLTPFYQR</sequence>
<evidence type="ECO:0008006" key="3">
    <source>
        <dbReference type="Google" id="ProtNLM"/>
    </source>
</evidence>
<proteinExistence type="predicted"/>
<protein>
    <recommendedName>
        <fullName evidence="3">Ig-like domain-containing protein</fullName>
    </recommendedName>
</protein>
<organism evidence="1 2">
    <name type="scientific">Elysia marginata</name>
    <dbReference type="NCBI Taxonomy" id="1093978"/>
    <lineage>
        <taxon>Eukaryota</taxon>
        <taxon>Metazoa</taxon>
        <taxon>Spiralia</taxon>
        <taxon>Lophotrochozoa</taxon>
        <taxon>Mollusca</taxon>
        <taxon>Gastropoda</taxon>
        <taxon>Heterobranchia</taxon>
        <taxon>Euthyneura</taxon>
        <taxon>Panpulmonata</taxon>
        <taxon>Sacoglossa</taxon>
        <taxon>Placobranchoidea</taxon>
        <taxon>Plakobranchidae</taxon>
        <taxon>Elysia</taxon>
    </lineage>
</organism>
<dbReference type="AlphaFoldDB" id="A0AAV4ILI9"/>
<dbReference type="SUPFAM" id="SSF48726">
    <property type="entry name" value="Immunoglobulin"/>
    <property type="match status" value="1"/>
</dbReference>
<evidence type="ECO:0000313" key="1">
    <source>
        <dbReference type="EMBL" id="GFS10117.1"/>
    </source>
</evidence>
<reference evidence="1 2" key="1">
    <citation type="journal article" date="2021" name="Elife">
        <title>Chloroplast acquisition without the gene transfer in kleptoplastic sea slugs, Plakobranchus ocellatus.</title>
        <authorList>
            <person name="Maeda T."/>
            <person name="Takahashi S."/>
            <person name="Yoshida T."/>
            <person name="Shimamura S."/>
            <person name="Takaki Y."/>
            <person name="Nagai Y."/>
            <person name="Toyoda A."/>
            <person name="Suzuki Y."/>
            <person name="Arimoto A."/>
            <person name="Ishii H."/>
            <person name="Satoh N."/>
            <person name="Nishiyama T."/>
            <person name="Hasebe M."/>
            <person name="Maruyama T."/>
            <person name="Minagawa J."/>
            <person name="Obokata J."/>
            <person name="Shigenobu S."/>
        </authorList>
    </citation>
    <scope>NUCLEOTIDE SEQUENCE [LARGE SCALE GENOMIC DNA]</scope>
</reference>